<evidence type="ECO:0000256" key="1">
    <source>
        <dbReference type="SAM" id="SignalP"/>
    </source>
</evidence>
<dbReference type="Proteomes" id="UP001583172">
    <property type="component" value="Unassembled WGS sequence"/>
</dbReference>
<gene>
    <name evidence="2" type="ORF">VTJ49DRAFT_5195</name>
</gene>
<evidence type="ECO:0000313" key="3">
    <source>
        <dbReference type="Proteomes" id="UP001583172"/>
    </source>
</evidence>
<comment type="caution">
    <text evidence="2">The sequence shown here is derived from an EMBL/GenBank/DDBJ whole genome shotgun (WGS) entry which is preliminary data.</text>
</comment>
<keyword evidence="1" id="KW-0732">Signal</keyword>
<organism evidence="2 3">
    <name type="scientific">Humicola insolens</name>
    <name type="common">Soft-rot fungus</name>
    <dbReference type="NCBI Taxonomy" id="85995"/>
    <lineage>
        <taxon>Eukaryota</taxon>
        <taxon>Fungi</taxon>
        <taxon>Dikarya</taxon>
        <taxon>Ascomycota</taxon>
        <taxon>Pezizomycotina</taxon>
        <taxon>Sordariomycetes</taxon>
        <taxon>Sordariomycetidae</taxon>
        <taxon>Sordariales</taxon>
        <taxon>Chaetomiaceae</taxon>
        <taxon>Mycothermus</taxon>
    </lineage>
</organism>
<evidence type="ECO:0000313" key="2">
    <source>
        <dbReference type="EMBL" id="KAL1842458.1"/>
    </source>
</evidence>
<proteinExistence type="predicted"/>
<keyword evidence="3" id="KW-1185">Reference proteome</keyword>
<reference evidence="2 3" key="1">
    <citation type="journal article" date="2024" name="Commun. Biol.">
        <title>Comparative genomic analysis of thermophilic fungi reveals convergent evolutionary adaptations and gene losses.</title>
        <authorList>
            <person name="Steindorff A.S."/>
            <person name="Aguilar-Pontes M.V."/>
            <person name="Robinson A.J."/>
            <person name="Andreopoulos B."/>
            <person name="LaButti K."/>
            <person name="Kuo A."/>
            <person name="Mondo S."/>
            <person name="Riley R."/>
            <person name="Otillar R."/>
            <person name="Haridas S."/>
            <person name="Lipzen A."/>
            <person name="Grimwood J."/>
            <person name="Schmutz J."/>
            <person name="Clum A."/>
            <person name="Reid I.D."/>
            <person name="Moisan M.C."/>
            <person name="Butler G."/>
            <person name="Nguyen T.T.M."/>
            <person name="Dewar K."/>
            <person name="Conant G."/>
            <person name="Drula E."/>
            <person name="Henrissat B."/>
            <person name="Hansel C."/>
            <person name="Singer S."/>
            <person name="Hutchinson M.I."/>
            <person name="de Vries R.P."/>
            <person name="Natvig D.O."/>
            <person name="Powell A.J."/>
            <person name="Tsang A."/>
            <person name="Grigoriev I.V."/>
        </authorList>
    </citation>
    <scope>NUCLEOTIDE SEQUENCE [LARGE SCALE GENOMIC DNA]</scope>
    <source>
        <strain evidence="2 3">CBS 620.91</strain>
    </source>
</reference>
<protein>
    <submittedName>
        <fullName evidence="2">Uncharacterized protein</fullName>
    </submittedName>
</protein>
<feature type="chain" id="PRO_5045870974" evidence="1">
    <location>
        <begin position="21"/>
        <end position="101"/>
    </location>
</feature>
<sequence length="101" mass="11002">MVKFTTILAAVAATMTGVNAFDKPCNAPYDFCGWMLSNSEFGYKDKELQDAAREAGQDWTNGTILYDSIYNCGEGGAIAWNRHCERGCNPPLNGPNANCRA</sequence>
<name>A0ABR3VL73_HUMIN</name>
<dbReference type="EMBL" id="JAZGSY010000042">
    <property type="protein sequence ID" value="KAL1842458.1"/>
    <property type="molecule type" value="Genomic_DNA"/>
</dbReference>
<accession>A0ABR3VL73</accession>
<feature type="signal peptide" evidence="1">
    <location>
        <begin position="1"/>
        <end position="20"/>
    </location>
</feature>